<comment type="caution">
    <text evidence="18">The sequence shown here is derived from an EMBL/GenBank/DDBJ whole genome shotgun (WGS) entry which is preliminary data.</text>
</comment>
<dbReference type="OrthoDB" id="9760620at2"/>
<sequence length="724" mass="81249">MKRLPRNNNLKYPVIISLTLFHLSISAADETVVAEPDTVEEYDIISVTASRVERRTQDVAGSIDVIDAERIESEKMFNIKDAIQGSPGVLINSKNSAYDSRLIIRGAGQKANYGVREIMVIRDGVPMTDPDSFSRFDFIDTQDIERIEITKGPGSLFGAGSSGGTIQIISKSVFDTDSNRIKLGVGDFGQGNLHGRLAGDIDDSNAYSLTASYRKSDNDWREWNEFESKQLAFKHGYLLDNGATLESELSYHEADLQIPGSMDEYEFESYLESGEQKDTTSSPWQHSGRYSTIWFFNSRYEQEMGDLTLKPRIYANRWDHYHPVTGAINDNPGTLVLGTDLEMAYKHQLWGPSTLVAGVTARRDDTEGAKKFTYADVETSPPPPWNPMGPETILHTNSDEAGELLEEEDATNTLYGFFIQETLHPNRRTTLDIGFRYDRNHFDIDNTAYGEYSWGAGSYTFFDTPESTNTDKTFNLFSPKLGLTYELSNLLNLYTVIAQSGQVPSESEIQSNPKLDAATARNVEIGLKGRAQAWSFDLALYRTTVSDEIVSVLNEDLTTEFQNAGETLKKGLELSGRYDLNRHFWLEGSFAYSDYSFTDFEELVRTGRNQTPVDRSGNQLPFIPRQQYGLGMGYSHPAGFKAILRSNSWGSYYVDNANTEKYGGYDFVTNLLLSYQTGPHTLSLNVENLFDKLYALEVKKSTSGDKTFSAASPRSAMLSYTYNF</sequence>
<keyword evidence="19" id="KW-1185">Reference proteome</keyword>
<evidence type="ECO:0000256" key="8">
    <source>
        <dbReference type="ARBA" id="ARBA00023065"/>
    </source>
</evidence>
<dbReference type="RefSeq" id="WP_069125981.1">
    <property type="nucleotide sequence ID" value="NZ_MARB01000015.1"/>
</dbReference>
<dbReference type="PROSITE" id="PS52016">
    <property type="entry name" value="TONB_DEPENDENT_REC_3"/>
    <property type="match status" value="1"/>
</dbReference>
<keyword evidence="8" id="KW-0406">Ion transport</keyword>
<dbReference type="PROSITE" id="PS01156">
    <property type="entry name" value="TONB_DEPENDENT_REC_2"/>
    <property type="match status" value="1"/>
</dbReference>
<keyword evidence="10 12" id="KW-0472">Membrane</keyword>
<evidence type="ECO:0000256" key="10">
    <source>
        <dbReference type="ARBA" id="ARBA00023136"/>
    </source>
</evidence>
<accession>A0A7Z1AFC7</accession>
<keyword evidence="5 12" id="KW-0812">Transmembrane</keyword>
<evidence type="ECO:0000256" key="3">
    <source>
        <dbReference type="ARBA" id="ARBA00022452"/>
    </source>
</evidence>
<evidence type="ECO:0000256" key="5">
    <source>
        <dbReference type="ARBA" id="ARBA00022692"/>
    </source>
</evidence>
<feature type="signal peptide" evidence="15">
    <location>
        <begin position="1"/>
        <end position="27"/>
    </location>
</feature>
<keyword evidence="6 15" id="KW-0732">Signal</keyword>
<dbReference type="Pfam" id="PF07715">
    <property type="entry name" value="Plug"/>
    <property type="match status" value="1"/>
</dbReference>
<keyword evidence="4" id="KW-0410">Iron transport</keyword>
<evidence type="ECO:0000256" key="7">
    <source>
        <dbReference type="ARBA" id="ARBA00023004"/>
    </source>
</evidence>
<feature type="short sequence motif" description="TonB C-terminal box" evidence="13">
    <location>
        <begin position="707"/>
        <end position="724"/>
    </location>
</feature>
<keyword evidence="7" id="KW-0408">Iron</keyword>
<evidence type="ECO:0000256" key="14">
    <source>
        <dbReference type="RuleBase" id="RU003357"/>
    </source>
</evidence>
<reference evidence="18 19" key="1">
    <citation type="submission" date="2016-06" db="EMBL/GenBank/DDBJ databases">
        <title>Genome sequence of endosymbiont of Candidatus Endolucinida thiodiazotropha.</title>
        <authorList>
            <person name="Poehlein A."/>
            <person name="Koenig S."/>
            <person name="Heiden S.E."/>
            <person name="Thuermer A."/>
            <person name="Voget S."/>
            <person name="Daniel R."/>
            <person name="Markert S."/>
            <person name="Gros O."/>
            <person name="Schweder T."/>
        </authorList>
    </citation>
    <scope>NUCLEOTIDE SEQUENCE [LARGE SCALE GENOMIC DNA]</scope>
    <source>
        <strain evidence="18 19">COS</strain>
    </source>
</reference>
<feature type="domain" description="TonB-dependent receptor plug" evidence="17">
    <location>
        <begin position="56"/>
        <end position="165"/>
    </location>
</feature>
<keyword evidence="18" id="KW-0675">Receptor</keyword>
<dbReference type="InterPro" id="IPR012910">
    <property type="entry name" value="Plug_dom"/>
</dbReference>
<dbReference type="InterPro" id="IPR039426">
    <property type="entry name" value="TonB-dep_rcpt-like"/>
</dbReference>
<keyword evidence="9 14" id="KW-0798">TonB box</keyword>
<dbReference type="AlphaFoldDB" id="A0A7Z1AFC7"/>
<dbReference type="Gene3D" id="2.170.130.10">
    <property type="entry name" value="TonB-dependent receptor, plug domain"/>
    <property type="match status" value="1"/>
</dbReference>
<proteinExistence type="inferred from homology"/>
<dbReference type="EMBL" id="MARB01000015">
    <property type="protein sequence ID" value="ODJ87009.1"/>
    <property type="molecule type" value="Genomic_DNA"/>
</dbReference>
<keyword evidence="2 12" id="KW-0813">Transport</keyword>
<evidence type="ECO:0000256" key="6">
    <source>
        <dbReference type="ARBA" id="ARBA00022729"/>
    </source>
</evidence>
<dbReference type="GO" id="GO:0009279">
    <property type="term" value="C:cell outer membrane"/>
    <property type="evidence" value="ECO:0007669"/>
    <property type="project" value="UniProtKB-SubCell"/>
</dbReference>
<keyword evidence="3 12" id="KW-1134">Transmembrane beta strand</keyword>
<dbReference type="InterPro" id="IPR010917">
    <property type="entry name" value="TonB_rcpt_CS"/>
</dbReference>
<evidence type="ECO:0000256" key="13">
    <source>
        <dbReference type="PROSITE-ProRule" id="PRU10144"/>
    </source>
</evidence>
<evidence type="ECO:0000259" key="16">
    <source>
        <dbReference type="Pfam" id="PF00593"/>
    </source>
</evidence>
<organism evidence="18 19">
    <name type="scientific">Candidatus Thiodiazotropha endolucinida</name>
    <dbReference type="NCBI Taxonomy" id="1655433"/>
    <lineage>
        <taxon>Bacteria</taxon>
        <taxon>Pseudomonadati</taxon>
        <taxon>Pseudomonadota</taxon>
        <taxon>Gammaproteobacteria</taxon>
        <taxon>Chromatiales</taxon>
        <taxon>Sedimenticolaceae</taxon>
        <taxon>Candidatus Thiodiazotropha</taxon>
    </lineage>
</organism>
<dbReference type="PANTHER" id="PTHR32552:SF81">
    <property type="entry name" value="TONB-DEPENDENT OUTER MEMBRANE RECEPTOR"/>
    <property type="match status" value="1"/>
</dbReference>
<evidence type="ECO:0000256" key="15">
    <source>
        <dbReference type="SAM" id="SignalP"/>
    </source>
</evidence>
<feature type="domain" description="TonB-dependent receptor-like beta-barrel" evidence="16">
    <location>
        <begin position="269"/>
        <end position="689"/>
    </location>
</feature>
<dbReference type="SUPFAM" id="SSF56935">
    <property type="entry name" value="Porins"/>
    <property type="match status" value="1"/>
</dbReference>
<comment type="similarity">
    <text evidence="12 14">Belongs to the TonB-dependent receptor family.</text>
</comment>
<gene>
    <name evidence="18" type="primary">cirA_2</name>
    <name evidence="18" type="ORF">CODIS_27580</name>
</gene>
<dbReference type="Gene3D" id="2.40.170.20">
    <property type="entry name" value="TonB-dependent receptor, beta-barrel domain"/>
    <property type="match status" value="1"/>
</dbReference>
<keyword evidence="11 12" id="KW-0998">Cell outer membrane</keyword>
<evidence type="ECO:0000256" key="9">
    <source>
        <dbReference type="ARBA" id="ARBA00023077"/>
    </source>
</evidence>
<dbReference type="GO" id="GO:0006826">
    <property type="term" value="P:iron ion transport"/>
    <property type="evidence" value="ECO:0007669"/>
    <property type="project" value="UniProtKB-KW"/>
</dbReference>
<evidence type="ECO:0000256" key="2">
    <source>
        <dbReference type="ARBA" id="ARBA00022448"/>
    </source>
</evidence>
<evidence type="ECO:0000256" key="1">
    <source>
        <dbReference type="ARBA" id="ARBA00004571"/>
    </source>
</evidence>
<feature type="chain" id="PRO_5031358922" evidence="15">
    <location>
        <begin position="28"/>
        <end position="724"/>
    </location>
</feature>
<comment type="subcellular location">
    <subcellularLocation>
        <location evidence="1 12">Cell outer membrane</location>
        <topology evidence="1 12">Multi-pass membrane protein</topology>
    </subcellularLocation>
</comment>
<evidence type="ECO:0000256" key="12">
    <source>
        <dbReference type="PROSITE-ProRule" id="PRU01360"/>
    </source>
</evidence>
<name>A0A7Z1AFC7_9GAMM</name>
<dbReference type="Pfam" id="PF00593">
    <property type="entry name" value="TonB_dep_Rec_b-barrel"/>
    <property type="match status" value="1"/>
</dbReference>
<evidence type="ECO:0000313" key="18">
    <source>
        <dbReference type="EMBL" id="ODJ87009.1"/>
    </source>
</evidence>
<dbReference type="InterPro" id="IPR037066">
    <property type="entry name" value="Plug_dom_sf"/>
</dbReference>
<dbReference type="InterPro" id="IPR036942">
    <property type="entry name" value="Beta-barrel_TonB_sf"/>
</dbReference>
<evidence type="ECO:0000313" key="19">
    <source>
        <dbReference type="Proteomes" id="UP000094769"/>
    </source>
</evidence>
<dbReference type="PANTHER" id="PTHR32552">
    <property type="entry name" value="FERRICHROME IRON RECEPTOR-RELATED"/>
    <property type="match status" value="1"/>
</dbReference>
<dbReference type="Proteomes" id="UP000094769">
    <property type="component" value="Unassembled WGS sequence"/>
</dbReference>
<evidence type="ECO:0000259" key="17">
    <source>
        <dbReference type="Pfam" id="PF07715"/>
    </source>
</evidence>
<dbReference type="CDD" id="cd01347">
    <property type="entry name" value="ligand_gated_channel"/>
    <property type="match status" value="1"/>
</dbReference>
<dbReference type="InterPro" id="IPR000531">
    <property type="entry name" value="Beta-barrel_TonB"/>
</dbReference>
<evidence type="ECO:0000256" key="4">
    <source>
        <dbReference type="ARBA" id="ARBA00022496"/>
    </source>
</evidence>
<evidence type="ECO:0000256" key="11">
    <source>
        <dbReference type="ARBA" id="ARBA00023237"/>
    </source>
</evidence>
<protein>
    <submittedName>
        <fullName evidence="18">Colicin I receptor</fullName>
    </submittedName>
</protein>